<evidence type="ECO:0000256" key="6">
    <source>
        <dbReference type="ARBA" id="ARBA00023274"/>
    </source>
</evidence>
<dbReference type="HAMAP" id="MF_01325_B">
    <property type="entry name" value="Ribosomal_uL3_B"/>
    <property type="match status" value="1"/>
</dbReference>
<keyword evidence="4 8" id="KW-0689">Ribosomal protein</keyword>
<evidence type="ECO:0000256" key="5">
    <source>
        <dbReference type="ARBA" id="ARBA00023128"/>
    </source>
</evidence>
<dbReference type="GO" id="GO:0003735">
    <property type="term" value="F:structural constituent of ribosome"/>
    <property type="evidence" value="ECO:0007669"/>
    <property type="project" value="InterPro"/>
</dbReference>
<dbReference type="GO" id="GO:0006412">
    <property type="term" value="P:translation"/>
    <property type="evidence" value="ECO:0007669"/>
    <property type="project" value="InterPro"/>
</dbReference>
<dbReference type="EMBL" id="CP119878">
    <property type="protein sequence ID" value="WFD34757.1"/>
    <property type="molecule type" value="Genomic_DNA"/>
</dbReference>
<proteinExistence type="inferred from homology"/>
<keyword evidence="10" id="KW-1185">Reference proteome</keyword>
<evidence type="ECO:0000256" key="3">
    <source>
        <dbReference type="ARBA" id="ARBA00022946"/>
    </source>
</evidence>
<keyword evidence="6 8" id="KW-0687">Ribonucleoprotein</keyword>
<dbReference type="InterPro" id="IPR009000">
    <property type="entry name" value="Transl_B-barrel_sf"/>
</dbReference>
<dbReference type="NCBIfam" id="TIGR03625">
    <property type="entry name" value="L3_bact"/>
    <property type="match status" value="1"/>
</dbReference>
<evidence type="ECO:0000256" key="8">
    <source>
        <dbReference type="RuleBase" id="RU003905"/>
    </source>
</evidence>
<accession>A0AAF0EUC3</accession>
<dbReference type="PANTHER" id="PTHR11229:SF8">
    <property type="entry name" value="LARGE RIBOSOMAL SUBUNIT PROTEIN UL3M"/>
    <property type="match status" value="1"/>
</dbReference>
<dbReference type="FunFam" id="2.40.30.10:FF:000004">
    <property type="entry name" value="50S ribosomal protein L3"/>
    <property type="match status" value="1"/>
</dbReference>
<dbReference type="InterPro" id="IPR000597">
    <property type="entry name" value="Ribosomal_uL3"/>
</dbReference>
<comment type="similarity">
    <text evidence="2 8">Belongs to the universal ribosomal protein uL3 family.</text>
</comment>
<comment type="subcellular location">
    <subcellularLocation>
        <location evidence="1">Mitochondrion</location>
    </subcellularLocation>
</comment>
<evidence type="ECO:0000256" key="7">
    <source>
        <dbReference type="ARBA" id="ARBA00035209"/>
    </source>
</evidence>
<dbReference type="AlphaFoldDB" id="A0AAF0EUC3"/>
<dbReference type="InterPro" id="IPR019927">
    <property type="entry name" value="Ribosomal_uL3_bac/org-type"/>
</dbReference>
<dbReference type="PANTHER" id="PTHR11229">
    <property type="entry name" value="50S RIBOSOMAL PROTEIN L3"/>
    <property type="match status" value="1"/>
</dbReference>
<reference evidence="9" key="1">
    <citation type="submission" date="2023-03" db="EMBL/GenBank/DDBJ databases">
        <title>Mating type loci evolution in Malassezia.</title>
        <authorList>
            <person name="Coelho M.A."/>
        </authorList>
    </citation>
    <scope>NUCLEOTIDE SEQUENCE</scope>
    <source>
        <strain evidence="9">CBS 11721</strain>
    </source>
</reference>
<dbReference type="Pfam" id="PF00297">
    <property type="entry name" value="Ribosomal_L3"/>
    <property type="match status" value="1"/>
</dbReference>
<name>A0AAF0EUC3_9BASI</name>
<dbReference type="Gene3D" id="2.40.30.10">
    <property type="entry name" value="Translation factors"/>
    <property type="match status" value="2"/>
</dbReference>
<evidence type="ECO:0000256" key="4">
    <source>
        <dbReference type="ARBA" id="ARBA00022980"/>
    </source>
</evidence>
<keyword evidence="3" id="KW-0809">Transit peptide</keyword>
<dbReference type="SUPFAM" id="SSF50447">
    <property type="entry name" value="Translation proteins"/>
    <property type="match status" value="1"/>
</dbReference>
<evidence type="ECO:0000313" key="9">
    <source>
        <dbReference type="EMBL" id="WFD34757.1"/>
    </source>
</evidence>
<keyword evidence="5" id="KW-0496">Mitochondrion</keyword>
<protein>
    <recommendedName>
        <fullName evidence="7">Large ribosomal subunit protein uL3m</fullName>
    </recommendedName>
</protein>
<evidence type="ECO:0000256" key="1">
    <source>
        <dbReference type="ARBA" id="ARBA00004173"/>
    </source>
</evidence>
<evidence type="ECO:0000256" key="2">
    <source>
        <dbReference type="ARBA" id="ARBA00006540"/>
    </source>
</evidence>
<dbReference type="Proteomes" id="UP001219933">
    <property type="component" value="Chromosome 2"/>
</dbReference>
<dbReference type="GO" id="GO:0005762">
    <property type="term" value="C:mitochondrial large ribosomal subunit"/>
    <property type="evidence" value="ECO:0007669"/>
    <property type="project" value="TreeGrafter"/>
</dbReference>
<gene>
    <name evidence="9" type="ORF">MCUN1_001601</name>
</gene>
<organism evidence="9 10">
    <name type="scientific">Malassezia cuniculi</name>
    <dbReference type="NCBI Taxonomy" id="948313"/>
    <lineage>
        <taxon>Eukaryota</taxon>
        <taxon>Fungi</taxon>
        <taxon>Dikarya</taxon>
        <taxon>Basidiomycota</taxon>
        <taxon>Ustilaginomycotina</taxon>
        <taxon>Malasseziomycetes</taxon>
        <taxon>Malasseziales</taxon>
        <taxon>Malasseziaceae</taxon>
        <taxon>Malassezia</taxon>
    </lineage>
</organism>
<dbReference type="InterPro" id="IPR019926">
    <property type="entry name" value="Ribosomal_uL3_CS"/>
</dbReference>
<dbReference type="PROSITE" id="PS00474">
    <property type="entry name" value="RIBOSOMAL_L3"/>
    <property type="match status" value="1"/>
</dbReference>
<sequence length="319" mass="33977">MLSRVCRSAARVVSAIRGVRQMASAAADGAAKADAPVWTPTSRRVGLITRKMGMTTVFGPDGRRIPATILYVDSNQVSLHVQNDGEGDQKYVGVQVAACDAPRENKITSAIRGHLARAGIQSPKRIIREFRVSPDALIPLGTHLSAAHFVPGQDVDCRAITRGKGFAGVMKRHGFAGGNASHGASLAHRTPGSIGNNQDPGRVFPGKRMPGRMGGRAHRTMQNMRVLRVDVRNELIFVKGPIPGPTGGVVVVRDAIKNLVRSAYFTYRRGRSATGELLDPAKGPAQYLPNGIVALPFPAGTRELAESLPDVIEATNSST</sequence>
<evidence type="ECO:0000313" key="10">
    <source>
        <dbReference type="Proteomes" id="UP001219933"/>
    </source>
</evidence>